<gene>
    <name evidence="1" type="ORF">EKH77_22075</name>
</gene>
<dbReference type="InterPro" id="IPR048142">
    <property type="entry name" value="QRL_CxxC_CxxC"/>
</dbReference>
<keyword evidence="2" id="KW-1185">Reference proteome</keyword>
<evidence type="ECO:0000313" key="1">
    <source>
        <dbReference type="EMBL" id="AZQ73544.1"/>
    </source>
</evidence>
<dbReference type="EMBL" id="CP034587">
    <property type="protein sequence ID" value="AZQ73544.1"/>
    <property type="molecule type" value="Genomic_DNA"/>
</dbReference>
<dbReference type="Proteomes" id="UP000267900">
    <property type="component" value="Chromosome"/>
</dbReference>
<protein>
    <submittedName>
        <fullName evidence="1">Uncharacterized protein</fullName>
    </submittedName>
</protein>
<dbReference type="RefSeq" id="WP_126916057.1">
    <property type="nucleotide sequence ID" value="NZ_CP034587.1"/>
</dbReference>
<name>A0A3Q9FY72_STRLT</name>
<evidence type="ECO:0000313" key="2">
    <source>
        <dbReference type="Proteomes" id="UP000267900"/>
    </source>
</evidence>
<dbReference type="AlphaFoldDB" id="A0A3Q9FY72"/>
<proteinExistence type="predicted"/>
<sequence>MAAQHRFYDPVGARYGIPTYPWRLAPEGLATRRQLRNRGLRPGGQPIAAQTLWRSRRSSRGPRKAYLYRLDMARPVRPMTPAKHAALERAMAARRTCPVCRTDAGYCIPASLGMCVPCAYPEEQCTPARREQLPPV</sequence>
<dbReference type="OrthoDB" id="4553528at2"/>
<accession>A0A3Q9FY72</accession>
<dbReference type="NCBIfam" id="NF041638">
    <property type="entry name" value="QRL_CxxC_CxxC"/>
    <property type="match status" value="1"/>
</dbReference>
<organism evidence="1 2">
    <name type="scientific">Streptomyces luteoverticillatus</name>
    <name type="common">Streptoverticillium luteoverticillatus</name>
    <dbReference type="NCBI Taxonomy" id="66425"/>
    <lineage>
        <taxon>Bacteria</taxon>
        <taxon>Bacillati</taxon>
        <taxon>Actinomycetota</taxon>
        <taxon>Actinomycetes</taxon>
        <taxon>Kitasatosporales</taxon>
        <taxon>Streptomycetaceae</taxon>
        <taxon>Streptomyces</taxon>
    </lineage>
</organism>
<reference evidence="1 2" key="1">
    <citation type="submission" date="2018-12" db="EMBL/GenBank/DDBJ databases">
        <title>The whole draft genome of Streptomyce luteoverticillatus CGMCC 15060.</title>
        <authorList>
            <person name="Feng Z."/>
            <person name="Chen G."/>
            <person name="Zhang J."/>
            <person name="Zhu H."/>
            <person name="Yu X."/>
            <person name="Zhang W."/>
            <person name="Zhang X."/>
        </authorList>
    </citation>
    <scope>NUCLEOTIDE SEQUENCE [LARGE SCALE GENOMIC DNA]</scope>
    <source>
        <strain evidence="1 2">CGMCC 15060</strain>
    </source>
</reference>